<reference evidence="2 3" key="1">
    <citation type="journal article" date="2014" name="Genome Announc.">
        <title>Draft Genome Sequence of the Antitrypanosomally Active Sponge-Associated Bacterium Actinokineospora sp. Strain EG49.</title>
        <authorList>
            <person name="Harjes J."/>
            <person name="Ryu T."/>
            <person name="Abdelmohsen U.R."/>
            <person name="Moitinho-Silva L."/>
            <person name="Horn H."/>
            <person name="Ravasi T."/>
            <person name="Hentschel U."/>
        </authorList>
    </citation>
    <scope>NUCLEOTIDE SEQUENCE [LARGE SCALE GENOMIC DNA]</scope>
    <source>
        <strain evidence="2 3">EG49</strain>
    </source>
</reference>
<dbReference type="RefSeq" id="WP_035286204.1">
    <property type="nucleotide sequence ID" value="NZ_AYXG01000179.1"/>
</dbReference>
<evidence type="ECO:0000256" key="1">
    <source>
        <dbReference type="SAM" id="Coils"/>
    </source>
</evidence>
<dbReference type="eggNOG" id="ENOG5031HRJ">
    <property type="taxonomic scope" value="Bacteria"/>
</dbReference>
<dbReference type="EMBL" id="AYXG01000179">
    <property type="protein sequence ID" value="EWC59993.1"/>
    <property type="molecule type" value="Genomic_DNA"/>
</dbReference>
<dbReference type="OrthoDB" id="3682217at2"/>
<keyword evidence="3" id="KW-1185">Reference proteome</keyword>
<evidence type="ECO:0000313" key="2">
    <source>
        <dbReference type="EMBL" id="EWC59993.1"/>
    </source>
</evidence>
<name>W7II03_9PSEU</name>
<dbReference type="AlphaFoldDB" id="W7II03"/>
<feature type="coiled-coil region" evidence="1">
    <location>
        <begin position="369"/>
        <end position="403"/>
    </location>
</feature>
<evidence type="ECO:0000313" key="3">
    <source>
        <dbReference type="Proteomes" id="UP000019277"/>
    </source>
</evidence>
<protein>
    <submittedName>
        <fullName evidence="2">Uncharacterized protein</fullName>
    </submittedName>
</protein>
<dbReference type="Proteomes" id="UP000019277">
    <property type="component" value="Unassembled WGS sequence"/>
</dbReference>
<keyword evidence="1" id="KW-0175">Coiled coil</keyword>
<organism evidence="2 3">
    <name type="scientific">Actinokineospora spheciospongiae</name>
    <dbReference type="NCBI Taxonomy" id="909613"/>
    <lineage>
        <taxon>Bacteria</taxon>
        <taxon>Bacillati</taxon>
        <taxon>Actinomycetota</taxon>
        <taxon>Actinomycetes</taxon>
        <taxon>Pseudonocardiales</taxon>
        <taxon>Pseudonocardiaceae</taxon>
        <taxon>Actinokineospora</taxon>
    </lineage>
</organism>
<accession>W7II03</accession>
<comment type="caution">
    <text evidence="2">The sequence shown here is derived from an EMBL/GenBank/DDBJ whole genome shotgun (WGS) entry which is preliminary data.</text>
</comment>
<proteinExistence type="predicted"/>
<sequence>MPAPSTPGIGAVAIWSTTDLPGWGDQVLGRVVEQALTSRLPGWRATQFAPLGWSRPTRADGGIAAEPLGTPTPTRIADITASADASVLAPAAPLGTDPYDGEAPGVRFFDTPGVGHPIAYSGVRFTRCDGPVTAEVIAVRDQSSRELLRAKGVDAEVVPHPAIAVAALVDPGTFAERLVQLRTLGLLPEGDYTLATSPGLAADAVEVPGDWVLEDRLAALVGARLVLTADEHAAAVAAGIGANWLLVTDPGSPDAAVVAEFAPPARIATTGQRTVPEGTPTCDPAAHDRLAAHFDHLAAAVEAARANRDGELHRRLSALAGENAAVRTAHWRLRQRMLVERRRVTEPYATAVRDLADSRATVAERDATITAQQAHIAELERTNADLVARLAAAERELTAWQDTKLVRWSEPLRRAYGKARG</sequence>
<dbReference type="STRING" id="909613.UO65_4702"/>
<gene>
    <name evidence="2" type="ORF">UO65_4702</name>
</gene>